<evidence type="ECO:0000256" key="1">
    <source>
        <dbReference type="ARBA" id="ARBA00022630"/>
    </source>
</evidence>
<dbReference type="PANTHER" id="PTHR11455:SF9">
    <property type="entry name" value="CRYPTOCHROME CIRCADIAN CLOCK 5 ISOFORM X1"/>
    <property type="match status" value="1"/>
</dbReference>
<dbReference type="GO" id="GO:0071949">
    <property type="term" value="F:FAD binding"/>
    <property type="evidence" value="ECO:0007669"/>
    <property type="project" value="TreeGrafter"/>
</dbReference>
<dbReference type="PANTHER" id="PTHR11455">
    <property type="entry name" value="CRYPTOCHROME"/>
    <property type="match status" value="1"/>
</dbReference>
<dbReference type="SUPFAM" id="SSF52425">
    <property type="entry name" value="Cryptochrome/photolyase, N-terminal domain"/>
    <property type="match status" value="1"/>
</dbReference>
<accession>A0AAE3K8V4</accession>
<feature type="compositionally biased region" description="Polar residues" evidence="6">
    <location>
        <begin position="531"/>
        <end position="540"/>
    </location>
</feature>
<keyword evidence="1 4" id="KW-0285">Flavoprotein</keyword>
<dbReference type="Gene3D" id="1.10.579.10">
    <property type="entry name" value="DNA Cyclobutane Dipyrimidine Photolyase, subunit A, domain 3"/>
    <property type="match status" value="1"/>
</dbReference>
<keyword evidence="2 4" id="KW-0274">FAD</keyword>
<feature type="binding site" evidence="4">
    <location>
        <begin position="395"/>
        <end position="397"/>
    </location>
    <ligand>
        <name>FAD</name>
        <dbReference type="ChEBI" id="CHEBI:57692"/>
    </ligand>
</feature>
<dbReference type="Pfam" id="PF00875">
    <property type="entry name" value="DNA_photolyase"/>
    <property type="match status" value="1"/>
</dbReference>
<feature type="binding site" evidence="4">
    <location>
        <position position="294"/>
    </location>
    <ligand>
        <name>FAD</name>
        <dbReference type="ChEBI" id="CHEBI:57692"/>
    </ligand>
</feature>
<evidence type="ECO:0000256" key="5">
    <source>
        <dbReference type="RuleBase" id="RU004182"/>
    </source>
</evidence>
<name>A0AAE3K8V4_9EURY</name>
<reference evidence="8" key="2">
    <citation type="submission" date="2022-02" db="EMBL/GenBank/DDBJ databases">
        <authorList>
            <person name="Elcheninov A.G."/>
            <person name="Sorokin D.Y."/>
            <person name="Kublanov I.V."/>
        </authorList>
    </citation>
    <scope>NUCLEOTIDE SEQUENCE</scope>
    <source>
        <strain evidence="8">AArc-St2</strain>
    </source>
</reference>
<evidence type="ECO:0000256" key="3">
    <source>
        <dbReference type="ARBA" id="ARBA00022991"/>
    </source>
</evidence>
<comment type="similarity">
    <text evidence="5">Belongs to the DNA photolyase family.</text>
</comment>
<dbReference type="GO" id="GO:0003904">
    <property type="term" value="F:deoxyribodipyrimidine photo-lyase activity"/>
    <property type="evidence" value="ECO:0007669"/>
    <property type="project" value="UniProtKB-EC"/>
</dbReference>
<evidence type="ECO:0000313" key="9">
    <source>
        <dbReference type="Proteomes" id="UP001203207"/>
    </source>
</evidence>
<dbReference type="InterPro" id="IPR014729">
    <property type="entry name" value="Rossmann-like_a/b/a_fold"/>
</dbReference>
<dbReference type="AlphaFoldDB" id="A0AAE3K8V4"/>
<reference evidence="8" key="1">
    <citation type="journal article" date="2022" name="Syst. Appl. Microbiol.">
        <title>Natronocalculus amylovorans gen. nov., sp. nov., and Natranaeroarchaeum aerophilus sp. nov., dominant culturable amylolytic natronoarchaea from hypersaline soda lakes in southwestern Siberia.</title>
        <authorList>
            <person name="Sorokin D.Y."/>
            <person name="Elcheninov A.G."/>
            <person name="Khizhniak T.V."/>
            <person name="Koenen M."/>
            <person name="Bale N.J."/>
            <person name="Damste J.S.S."/>
            <person name="Kublanov I.V."/>
        </authorList>
    </citation>
    <scope>NUCLEOTIDE SEQUENCE</scope>
    <source>
        <strain evidence="8">AArc-St2</strain>
    </source>
</reference>
<keyword evidence="8" id="KW-0456">Lyase</keyword>
<dbReference type="PROSITE" id="PS51645">
    <property type="entry name" value="PHR_CRY_ALPHA_BETA"/>
    <property type="match status" value="1"/>
</dbReference>
<dbReference type="GO" id="GO:0009416">
    <property type="term" value="P:response to light stimulus"/>
    <property type="evidence" value="ECO:0007669"/>
    <property type="project" value="TreeGrafter"/>
</dbReference>
<dbReference type="RefSeq" id="WP_250584491.1">
    <property type="nucleotide sequence ID" value="NZ_JAKRVX010000003.1"/>
</dbReference>
<dbReference type="PROSITE" id="PS00394">
    <property type="entry name" value="DNA_PHOTOLYASES_1_1"/>
    <property type="match status" value="1"/>
</dbReference>
<dbReference type="Proteomes" id="UP001203207">
    <property type="component" value="Unassembled WGS sequence"/>
</dbReference>
<dbReference type="InterPro" id="IPR018394">
    <property type="entry name" value="DNA_photolyase_1_CS_C"/>
</dbReference>
<keyword evidence="9" id="KW-1185">Reference proteome</keyword>
<dbReference type="Pfam" id="PF03441">
    <property type="entry name" value="FAD_binding_7"/>
    <property type="match status" value="1"/>
</dbReference>
<evidence type="ECO:0000259" key="7">
    <source>
        <dbReference type="PROSITE" id="PS51645"/>
    </source>
</evidence>
<dbReference type="InterPro" id="IPR002081">
    <property type="entry name" value="Cryptochrome/DNA_photolyase_1"/>
</dbReference>
<feature type="compositionally biased region" description="Basic and acidic residues" evidence="6">
    <location>
        <begin position="497"/>
        <end position="510"/>
    </location>
</feature>
<evidence type="ECO:0000256" key="6">
    <source>
        <dbReference type="SAM" id="MobiDB-lite"/>
    </source>
</evidence>
<dbReference type="EC" id="4.1.99.3" evidence="8"/>
<comment type="caution">
    <text evidence="8">The sequence shown here is derived from an EMBL/GenBank/DDBJ whole genome shotgun (WGS) entry which is preliminary data.</text>
</comment>
<comment type="cofactor">
    <cofactor evidence="4">
        <name>FAD</name>
        <dbReference type="ChEBI" id="CHEBI:57692"/>
    </cofactor>
    <text evidence="4">Binds 1 FAD per subunit.</text>
</comment>
<feature type="domain" description="Photolyase/cryptochrome alpha/beta" evidence="7">
    <location>
        <begin position="38"/>
        <end position="163"/>
    </location>
</feature>
<dbReference type="EMBL" id="JAKRVX010000003">
    <property type="protein sequence ID" value="MCL9817421.1"/>
    <property type="molecule type" value="Genomic_DNA"/>
</dbReference>
<gene>
    <name evidence="8" type="ORF">AArcSt2_10750</name>
</gene>
<evidence type="ECO:0000256" key="2">
    <source>
        <dbReference type="ARBA" id="ARBA00022827"/>
    </source>
</evidence>
<dbReference type="Gene3D" id="1.25.40.80">
    <property type="match status" value="1"/>
</dbReference>
<proteinExistence type="inferred from homology"/>
<dbReference type="PRINTS" id="PR00147">
    <property type="entry name" value="DNAPHOTLYASE"/>
</dbReference>
<sequence length="540" mass="61537">MESSVSLGDILGSVRVVEKKCTDRHDQIITPATVSSAITIAVWHRRDLRTVDNEALTQAASDGVICPLFVFDPSFYDGRGRACDARIEFLFESLEALKTQYRTLGSDLELLFGDPITRLRELLENNIVDAIYFNAAVTHGRARERDETIAGWPETTVFYDDGIARNVADTRDDWVTQCTTYFTAEQYPQPQPQTLSPPDTPPESDCTIDEIRSRFDVHSQKTQVPRGGRTAGTARLERFCETIGMYPQSISPPAAAEQHCSRLSPYLKFGVLSLREVYQTVQSETIDGRGRAMFESRLYWNRHYTQKLQEWPEWTTKSLNPVFRNLHRNEFDERLDRAWRTGQTGFPIVDAAMRALVETGWISFRMRSLVATFYSYILKQWWKRGADFLYYHLIDADPAINYTQWQSQAGLVGVHPIRVYNPRKQTIENDPDGTFIRKYVPELAPLPTTHLAQPDKTPLAVQAECGVEIGETYPYPVVEFEAEAAAARSLFESLHPRATEALRSDPELMRRASLSRRARHDTTDPTTTDTSKSQAQLDDF</sequence>
<dbReference type="SUPFAM" id="SSF48173">
    <property type="entry name" value="Cryptochrome/photolyase FAD-binding domain"/>
    <property type="match status" value="1"/>
</dbReference>
<dbReference type="InterPro" id="IPR036155">
    <property type="entry name" value="Crypto/Photolyase_N_sf"/>
</dbReference>
<evidence type="ECO:0000313" key="8">
    <source>
        <dbReference type="EMBL" id="MCL9817421.1"/>
    </source>
</evidence>
<dbReference type="GO" id="GO:0006139">
    <property type="term" value="P:nucleobase-containing compound metabolic process"/>
    <property type="evidence" value="ECO:0007669"/>
    <property type="project" value="UniProtKB-ARBA"/>
</dbReference>
<dbReference type="GO" id="GO:0003677">
    <property type="term" value="F:DNA binding"/>
    <property type="evidence" value="ECO:0007669"/>
    <property type="project" value="TreeGrafter"/>
</dbReference>
<dbReference type="GO" id="GO:0006950">
    <property type="term" value="P:response to stress"/>
    <property type="evidence" value="ECO:0007669"/>
    <property type="project" value="UniProtKB-ARBA"/>
</dbReference>
<protein>
    <submittedName>
        <fullName evidence="8">Deoxyribodipyrimidine photo-lyase</fullName>
        <ecNumber evidence="8">4.1.99.3</ecNumber>
    </submittedName>
</protein>
<organism evidence="8 9">
    <name type="scientific">Natronocalculus amylovorans</name>
    <dbReference type="NCBI Taxonomy" id="2917812"/>
    <lineage>
        <taxon>Archaea</taxon>
        <taxon>Methanobacteriati</taxon>
        <taxon>Methanobacteriota</taxon>
        <taxon>Stenosarchaea group</taxon>
        <taxon>Halobacteria</taxon>
        <taxon>Halobacteriales</taxon>
        <taxon>Haloferacaceae</taxon>
        <taxon>Natronocalculus</taxon>
    </lineage>
</organism>
<dbReference type="Gene3D" id="3.40.50.620">
    <property type="entry name" value="HUPs"/>
    <property type="match status" value="1"/>
</dbReference>
<evidence type="ECO:0000256" key="4">
    <source>
        <dbReference type="PIRSR" id="PIRSR602081-1"/>
    </source>
</evidence>
<feature type="binding site" evidence="4">
    <location>
        <position position="246"/>
    </location>
    <ligand>
        <name>FAD</name>
        <dbReference type="ChEBI" id="CHEBI:57692"/>
    </ligand>
</feature>
<dbReference type="InterPro" id="IPR006050">
    <property type="entry name" value="DNA_photolyase_N"/>
</dbReference>
<feature type="region of interest" description="Disordered" evidence="6">
    <location>
        <begin position="497"/>
        <end position="540"/>
    </location>
</feature>
<keyword evidence="3 5" id="KW-0157">Chromophore</keyword>
<dbReference type="InterPro" id="IPR005101">
    <property type="entry name" value="Cryptochr/Photolyase_FAD-bd"/>
</dbReference>
<dbReference type="InterPro" id="IPR036134">
    <property type="entry name" value="Crypto/Photolyase_FAD-like_sf"/>
</dbReference>